<proteinExistence type="predicted"/>
<dbReference type="Proteomes" id="UP000076335">
    <property type="component" value="Unassembled WGS sequence"/>
</dbReference>
<evidence type="ECO:0000313" key="4">
    <source>
        <dbReference type="Proteomes" id="UP000076335"/>
    </source>
</evidence>
<dbReference type="Gene3D" id="3.40.50.2300">
    <property type="match status" value="1"/>
</dbReference>
<name>A0A154L0L7_9PROT</name>
<dbReference type="InterPro" id="IPR036196">
    <property type="entry name" value="Ptyr_pPase_sf"/>
</dbReference>
<accession>A0A154L0L7</accession>
<dbReference type="PANTHER" id="PTHR43428:SF1">
    <property type="entry name" value="ARSENATE REDUCTASE"/>
    <property type="match status" value="1"/>
</dbReference>
<dbReference type="PANTHER" id="PTHR43428">
    <property type="entry name" value="ARSENATE REDUCTASE"/>
    <property type="match status" value="1"/>
</dbReference>
<dbReference type="SMART" id="SM00226">
    <property type="entry name" value="LMWPc"/>
    <property type="match status" value="1"/>
</dbReference>
<dbReference type="InterPro" id="IPR023485">
    <property type="entry name" value="Ptyr_pPase"/>
</dbReference>
<dbReference type="EMBL" id="LPVY01000024">
    <property type="protein sequence ID" value="KZB61047.1"/>
    <property type="molecule type" value="Genomic_DNA"/>
</dbReference>
<dbReference type="CDD" id="cd16345">
    <property type="entry name" value="LMWP_ArsC"/>
    <property type="match status" value="1"/>
</dbReference>
<protein>
    <submittedName>
        <fullName evidence="3">ArsC family transcriptional regulator</fullName>
    </submittedName>
</protein>
<comment type="caution">
    <text evidence="3">The sequence shown here is derived from an EMBL/GenBank/DDBJ whole genome shotgun (WGS) entry which is preliminary data.</text>
</comment>
<gene>
    <name evidence="3" type="ORF">AUP42_07120</name>
</gene>
<dbReference type="OrthoDB" id="9799372at2"/>
<organism evidence="3 4">
    <name type="scientific">Thalassospira lucentensis</name>
    <dbReference type="NCBI Taxonomy" id="168935"/>
    <lineage>
        <taxon>Bacteria</taxon>
        <taxon>Pseudomonadati</taxon>
        <taxon>Pseudomonadota</taxon>
        <taxon>Alphaproteobacteria</taxon>
        <taxon>Rhodospirillales</taxon>
        <taxon>Thalassospiraceae</taxon>
        <taxon>Thalassospira</taxon>
    </lineage>
</organism>
<evidence type="ECO:0000313" key="3">
    <source>
        <dbReference type="EMBL" id="KZB61047.1"/>
    </source>
</evidence>
<dbReference type="RefSeq" id="WP_062953316.1">
    <property type="nucleotide sequence ID" value="NZ_CP136684.1"/>
</dbReference>
<sequence>MAEELPGSVLFACSFNAVRSVMAAAIMRHYHGTKVYVESCGLRAGDLDGFAVAVMEEIGLDISTYKSKTFDELEDGFFDLIITLSPEAQHRAVEMTRTMACDVEFWNTFDATIVEGSREVRLEAYRQVRDQIKKRILERFPVGPAPKV</sequence>
<reference evidence="3 4" key="1">
    <citation type="submission" date="2015-12" db="EMBL/GenBank/DDBJ databases">
        <title>Genome sequence of Thalassospira lucentensis MCCC 1A02072.</title>
        <authorList>
            <person name="Lu L."/>
            <person name="Lai Q."/>
            <person name="Shao Z."/>
            <person name="Qian P."/>
        </authorList>
    </citation>
    <scope>NUCLEOTIDE SEQUENCE [LARGE SCALE GENOMIC DNA]</scope>
    <source>
        <strain evidence="3 4">MCCC 1A02072</strain>
    </source>
</reference>
<evidence type="ECO:0000256" key="1">
    <source>
        <dbReference type="ARBA" id="ARBA00022849"/>
    </source>
</evidence>
<dbReference type="SUPFAM" id="SSF52788">
    <property type="entry name" value="Phosphotyrosine protein phosphatases I"/>
    <property type="match status" value="1"/>
</dbReference>
<dbReference type="GO" id="GO:0046685">
    <property type="term" value="P:response to arsenic-containing substance"/>
    <property type="evidence" value="ECO:0007669"/>
    <property type="project" value="UniProtKB-KW"/>
</dbReference>
<evidence type="ECO:0000259" key="2">
    <source>
        <dbReference type="SMART" id="SM00226"/>
    </source>
</evidence>
<dbReference type="AlphaFoldDB" id="A0A154L0L7"/>
<feature type="domain" description="Phosphotyrosine protein phosphatase I" evidence="2">
    <location>
        <begin position="7"/>
        <end position="142"/>
    </location>
</feature>
<dbReference type="Pfam" id="PF01451">
    <property type="entry name" value="LMWPc"/>
    <property type="match status" value="1"/>
</dbReference>
<keyword evidence="1" id="KW-0059">Arsenical resistance</keyword>